<dbReference type="SUPFAM" id="SSF56219">
    <property type="entry name" value="DNase I-like"/>
    <property type="match status" value="1"/>
</dbReference>
<dbReference type="PANTHER" id="PTHR33710:SF64">
    <property type="entry name" value="ENDONUCLEASE_EXONUCLEASE_PHOSPHATASE DOMAIN-CONTAINING PROTEIN"/>
    <property type="match status" value="1"/>
</dbReference>
<feature type="region of interest" description="Disordered" evidence="1">
    <location>
        <begin position="125"/>
        <end position="181"/>
    </location>
</feature>
<evidence type="ECO:0000313" key="3">
    <source>
        <dbReference type="EMBL" id="GEU87972.1"/>
    </source>
</evidence>
<dbReference type="InterPro" id="IPR036691">
    <property type="entry name" value="Endo/exonu/phosph_ase_sf"/>
</dbReference>
<sequence length="710" mass="80481">MDAEDDSSLPFKKVCVVTNHNTIINDKIKIIIRGQLYWIRVKELNAWTPKFIDEGSDTSFSDEEDIDGKENAFDSDKELDHVSESSCMNNYKMKANTQDFGNEQRPISEDPFEIYELLNKKKDKKVSKKQVSKDEGPTFPHGFTPNDVDDTVDGKVSGSNKQPNSDSHTSKDGFSGMNKGSNPSLNFKTGGSILQVMEDLVEVGQTVGYNMERKFKVNFVAIQETKLETIDLFAINALWGNFAFDFAISPSVGYSGGLLCVWDPNMLSKESEYISHMINLWEGESIILDDFNEVKAEHERFGTTFNKVGANAFNYFISSAGFIDLPLEGYSYTWAHKSASKMSKLDGFLISEGLISVFPSLSALCLDRHLSDRRPILMRELVVDYGPSSFRVFHLWFFKDSFDKLVEDLAQKAKIRWSIEGVKNSKYVHEIINKKRSQLAIRGVLVDGDWIEEPHKQLSDEQNEFLESNVTYEEIKKAVWDCGINRSLGLTDLLLILFIDIGRSWIKMWLTMFMNSSIRGLKINIQKSKLMGIGIPQEEVTTTANFIGCSIFSTPFNYLGVKVAKLSDSSLMDSFRRPPRGGVEEEQLLGLIDNVDSVILSNSNDRWVWSLESSGEFSVKTVRSHIDDFCLPLVSDPTRWIKIVPIKINVFAWKVRFDRLSTRINLSLRGIDLPSIICPICCCTGETCSHLLFNCNVARSILCKVARRWE</sequence>
<keyword evidence="3" id="KW-0695">RNA-directed DNA polymerase</keyword>
<keyword evidence="3" id="KW-0548">Nucleotidyltransferase</keyword>
<feature type="compositionally biased region" description="Polar residues" evidence="1">
    <location>
        <begin position="157"/>
        <end position="167"/>
    </location>
</feature>
<protein>
    <submittedName>
        <fullName evidence="3">RNA-directed DNA polymerase, eukaryota</fullName>
    </submittedName>
</protein>
<gene>
    <name evidence="3" type="ORF">Tci_059950</name>
</gene>
<reference evidence="3" key="1">
    <citation type="journal article" date="2019" name="Sci. Rep.">
        <title>Draft genome of Tanacetum cinerariifolium, the natural source of mosquito coil.</title>
        <authorList>
            <person name="Yamashiro T."/>
            <person name="Shiraishi A."/>
            <person name="Satake H."/>
            <person name="Nakayama K."/>
        </authorList>
    </citation>
    <scope>NUCLEOTIDE SEQUENCE</scope>
</reference>
<dbReference type="Pfam" id="PF13966">
    <property type="entry name" value="zf-RVT"/>
    <property type="match status" value="1"/>
</dbReference>
<name>A0A6L2NSC6_TANCI</name>
<dbReference type="PANTHER" id="PTHR33710">
    <property type="entry name" value="BNAC02G09200D PROTEIN"/>
    <property type="match status" value="1"/>
</dbReference>
<dbReference type="InterPro" id="IPR026960">
    <property type="entry name" value="RVT-Znf"/>
</dbReference>
<organism evidence="3">
    <name type="scientific">Tanacetum cinerariifolium</name>
    <name type="common">Dalmatian daisy</name>
    <name type="synonym">Chrysanthemum cinerariifolium</name>
    <dbReference type="NCBI Taxonomy" id="118510"/>
    <lineage>
        <taxon>Eukaryota</taxon>
        <taxon>Viridiplantae</taxon>
        <taxon>Streptophyta</taxon>
        <taxon>Embryophyta</taxon>
        <taxon>Tracheophyta</taxon>
        <taxon>Spermatophyta</taxon>
        <taxon>Magnoliopsida</taxon>
        <taxon>eudicotyledons</taxon>
        <taxon>Gunneridae</taxon>
        <taxon>Pentapetalae</taxon>
        <taxon>asterids</taxon>
        <taxon>campanulids</taxon>
        <taxon>Asterales</taxon>
        <taxon>Asteraceae</taxon>
        <taxon>Asteroideae</taxon>
        <taxon>Anthemideae</taxon>
        <taxon>Anthemidinae</taxon>
        <taxon>Tanacetum</taxon>
    </lineage>
</organism>
<evidence type="ECO:0000256" key="1">
    <source>
        <dbReference type="SAM" id="MobiDB-lite"/>
    </source>
</evidence>
<evidence type="ECO:0000259" key="2">
    <source>
        <dbReference type="Pfam" id="PF13966"/>
    </source>
</evidence>
<feature type="domain" description="Reverse transcriptase zinc-binding" evidence="2">
    <location>
        <begin position="639"/>
        <end position="700"/>
    </location>
</feature>
<dbReference type="GO" id="GO:0003964">
    <property type="term" value="F:RNA-directed DNA polymerase activity"/>
    <property type="evidence" value="ECO:0007669"/>
    <property type="project" value="UniProtKB-KW"/>
</dbReference>
<dbReference type="Gene3D" id="3.60.10.10">
    <property type="entry name" value="Endonuclease/exonuclease/phosphatase"/>
    <property type="match status" value="1"/>
</dbReference>
<keyword evidence="3" id="KW-0808">Transferase</keyword>
<proteinExistence type="predicted"/>
<comment type="caution">
    <text evidence="3">The sequence shown here is derived from an EMBL/GenBank/DDBJ whole genome shotgun (WGS) entry which is preliminary data.</text>
</comment>
<dbReference type="AlphaFoldDB" id="A0A6L2NSC6"/>
<dbReference type="EMBL" id="BKCJ010009648">
    <property type="protein sequence ID" value="GEU87972.1"/>
    <property type="molecule type" value="Genomic_DNA"/>
</dbReference>
<accession>A0A6L2NSC6</accession>